<keyword evidence="1" id="KW-0812">Transmembrane</keyword>
<reference evidence="3 4" key="2">
    <citation type="submission" date="2020-04" db="EMBL/GenBank/DDBJ databases">
        <title>Draft genome of Pyxidicoccus fallax type strain.</title>
        <authorList>
            <person name="Whitworth D.E."/>
        </authorList>
    </citation>
    <scope>NUCLEOTIDE SEQUENCE [LARGE SCALE GENOMIC DNA]</scope>
    <source>
        <strain evidence="3 4">DSM 14698</strain>
    </source>
</reference>
<evidence type="ECO:0000313" key="2">
    <source>
        <dbReference type="EMBL" id="AXM42937.1"/>
    </source>
</evidence>
<evidence type="ECO:0000313" key="4">
    <source>
        <dbReference type="Proteomes" id="UP000518300"/>
    </source>
</evidence>
<dbReference type="AlphaFoldDB" id="A0A346D7C2"/>
<dbReference type="EMBL" id="MH048639">
    <property type="protein sequence ID" value="AXM42937.1"/>
    <property type="molecule type" value="Genomic_DNA"/>
</dbReference>
<protein>
    <submittedName>
        <fullName evidence="2">Uncharacterized protein</fullName>
    </submittedName>
</protein>
<dbReference type="Proteomes" id="UP000518300">
    <property type="component" value="Unassembled WGS sequence"/>
</dbReference>
<keyword evidence="4" id="KW-1185">Reference proteome</keyword>
<keyword evidence="1" id="KW-1133">Transmembrane helix</keyword>
<dbReference type="RefSeq" id="WP_169347323.1">
    <property type="nucleotide sequence ID" value="NZ_JABBJJ010000119.1"/>
</dbReference>
<proteinExistence type="predicted"/>
<reference evidence="2" key="1">
    <citation type="journal article" date="2018" name="Chem. Sci.">
        <title>Self-resistance guided genome mining uncovers new topoisomerase inhibitors from myxobacteria.</title>
        <authorList>
            <person name="Panter F."/>
            <person name="Krug D."/>
            <person name="Baumann S."/>
            <person name="Muller R."/>
        </authorList>
    </citation>
    <scope>NUCLEOTIDE SEQUENCE</scope>
    <source>
        <strain evidence="2">And48</strain>
    </source>
</reference>
<evidence type="ECO:0000313" key="3">
    <source>
        <dbReference type="EMBL" id="NMO18048.1"/>
    </source>
</evidence>
<name>A0A346D7C2_9BACT</name>
<accession>A0A346D7C2</accession>
<feature type="transmembrane region" description="Helical" evidence="1">
    <location>
        <begin position="24"/>
        <end position="47"/>
    </location>
</feature>
<keyword evidence="1" id="KW-0472">Membrane</keyword>
<sequence>MERAALEARLFTEQELIQRRKRRAAWLFGILALIGVSVAAVTVLPHWRMKARVGKPLQQVERELGAPIHRWTKEEFHCRLLPSFPCRKTAPAEGPVLFYKAGFLWYYLYFDSANVLVEVEPNGS</sequence>
<gene>
    <name evidence="2" type="primary">orf7</name>
    <name evidence="3" type="ORF">HG543_24775</name>
</gene>
<dbReference type="EMBL" id="JABBJJ010000119">
    <property type="protein sequence ID" value="NMO18048.1"/>
    <property type="molecule type" value="Genomic_DNA"/>
</dbReference>
<evidence type="ECO:0000256" key="1">
    <source>
        <dbReference type="SAM" id="Phobius"/>
    </source>
</evidence>
<organism evidence="2">
    <name type="scientific">Pyxidicoccus fallax</name>
    <dbReference type="NCBI Taxonomy" id="394095"/>
    <lineage>
        <taxon>Bacteria</taxon>
        <taxon>Pseudomonadati</taxon>
        <taxon>Myxococcota</taxon>
        <taxon>Myxococcia</taxon>
        <taxon>Myxococcales</taxon>
        <taxon>Cystobacterineae</taxon>
        <taxon>Myxococcaceae</taxon>
        <taxon>Pyxidicoccus</taxon>
    </lineage>
</organism>